<comment type="subunit">
    <text evidence="3">The complex is composed of two ATP-binding proteins (UgpC), two transmembrane proteins (UgpA and UgpE) and a solute-binding protein (UgpB).</text>
</comment>
<dbReference type="InterPro" id="IPR006059">
    <property type="entry name" value="SBP"/>
</dbReference>
<dbReference type="NCBIfam" id="NF008211">
    <property type="entry name" value="PRK10974.1"/>
    <property type="match status" value="1"/>
</dbReference>
<evidence type="ECO:0000256" key="6">
    <source>
        <dbReference type="ARBA" id="ARBA00022729"/>
    </source>
</evidence>
<dbReference type="Gene3D" id="3.40.190.10">
    <property type="entry name" value="Periplasmic binding protein-like II"/>
    <property type="match status" value="2"/>
</dbReference>
<evidence type="ECO:0000313" key="10">
    <source>
        <dbReference type="Proteomes" id="UP000092544"/>
    </source>
</evidence>
<dbReference type="Pfam" id="PF13416">
    <property type="entry name" value="SBP_bac_8"/>
    <property type="match status" value="1"/>
</dbReference>
<dbReference type="InterPro" id="IPR050490">
    <property type="entry name" value="Bact_solute-bd_prot1"/>
</dbReference>
<organism evidence="9 10">
    <name type="scientific">Marinomonas spartinae</name>
    <dbReference type="NCBI Taxonomy" id="1792290"/>
    <lineage>
        <taxon>Bacteria</taxon>
        <taxon>Pseudomonadati</taxon>
        <taxon>Pseudomonadota</taxon>
        <taxon>Gammaproteobacteria</taxon>
        <taxon>Oceanospirillales</taxon>
        <taxon>Oceanospirillaceae</taxon>
        <taxon>Marinomonas</taxon>
    </lineage>
</organism>
<dbReference type="CDD" id="cd14748">
    <property type="entry name" value="PBP2_UgpB"/>
    <property type="match status" value="1"/>
</dbReference>
<keyword evidence="5" id="KW-0813">Transport</keyword>
<dbReference type="InterPro" id="IPR006061">
    <property type="entry name" value="SBP_1_CS"/>
</dbReference>
<evidence type="ECO:0000256" key="7">
    <source>
        <dbReference type="ARBA" id="ARBA00022764"/>
    </source>
</evidence>
<dbReference type="Proteomes" id="UP000092544">
    <property type="component" value="Unassembled WGS sequence"/>
</dbReference>
<dbReference type="STRING" id="1792290.MSP8886_00625"/>
<evidence type="ECO:0000256" key="4">
    <source>
        <dbReference type="ARBA" id="ARBA00017470"/>
    </source>
</evidence>
<dbReference type="RefSeq" id="WP_067012547.1">
    <property type="nucleotide sequence ID" value="NZ_FLOB01000001.1"/>
</dbReference>
<dbReference type="AlphaFoldDB" id="A0A1A8T5J7"/>
<evidence type="ECO:0000313" key="9">
    <source>
        <dbReference type="EMBL" id="SBS26507.1"/>
    </source>
</evidence>
<keyword evidence="7" id="KW-0574">Periplasm</keyword>
<dbReference type="GO" id="GO:0055085">
    <property type="term" value="P:transmembrane transport"/>
    <property type="evidence" value="ECO:0007669"/>
    <property type="project" value="InterPro"/>
</dbReference>
<dbReference type="PANTHER" id="PTHR43649">
    <property type="entry name" value="ARABINOSE-BINDING PROTEIN-RELATED"/>
    <property type="match status" value="1"/>
</dbReference>
<protein>
    <recommendedName>
        <fullName evidence="4">sn-glycerol-3-phosphate-binding periplasmic protein UgpB</fullName>
    </recommendedName>
</protein>
<reference evidence="9 10" key="1">
    <citation type="submission" date="2016-06" db="EMBL/GenBank/DDBJ databases">
        <authorList>
            <person name="Kjaerup R.B."/>
            <person name="Dalgaard T.S."/>
            <person name="Juul-Madsen H.R."/>
        </authorList>
    </citation>
    <scope>NUCLEOTIDE SEQUENCE [LARGE SCALE GENOMIC DNA]</scope>
    <source>
        <strain evidence="9 10">CECT 8886</strain>
    </source>
</reference>
<proteinExistence type="inferred from homology"/>
<evidence type="ECO:0000256" key="8">
    <source>
        <dbReference type="SAM" id="SignalP"/>
    </source>
</evidence>
<comment type="similarity">
    <text evidence="2">Belongs to the bacterial solute-binding protein 1 family.</text>
</comment>
<evidence type="ECO:0000256" key="5">
    <source>
        <dbReference type="ARBA" id="ARBA00022448"/>
    </source>
</evidence>
<comment type="subcellular location">
    <subcellularLocation>
        <location evidence="1">Periplasm</location>
    </subcellularLocation>
</comment>
<sequence>MRKLTLAMAVLGGLSLSGSSFAATEIQWWHAMGGANGQELNRIVKEFNDSQNKYKVDPVFKGTYTETMTSAIAAFRAHKQPAIVQVFEVGTASMMAAKGAIYPVYQLMKDTREPFNPKDYLSSVTGYYSDLKGNMLSMPFNSSTPVLYYNKDMFKKAGISSPPKTWEEVAADSKKLLASGAKCGFTTGWQSWVQLENLSARHNVPFASNDDGFAGLNTKLLFNGPLQVMHITKMHEWQKSGIFSYGGRRSDSVPKFYSQQCAMYTGSSSAYGGMVKNAKFDFGVSSLPYWASEVKKPSNTIIGGASLWVLRGKSKEQYKAVAAFLHFLSTPKIQAEWHQFTGYLPITHAAYELTKKEGFYKTHPGTDVAVLQMTASKPTVNSRGLRLGNFVQIRDVINSALESVWSGQATPQAALNTAVKRGDALLRRFERAHQ</sequence>
<feature type="signal peptide" evidence="8">
    <location>
        <begin position="1"/>
        <end position="22"/>
    </location>
</feature>
<keyword evidence="6 8" id="KW-0732">Signal</keyword>
<evidence type="ECO:0000256" key="3">
    <source>
        <dbReference type="ARBA" id="ARBA00011557"/>
    </source>
</evidence>
<dbReference type="PANTHER" id="PTHR43649:SF31">
    <property type="entry name" value="SN-GLYCEROL-3-PHOSPHATE-BINDING PERIPLASMIC PROTEIN UGPB"/>
    <property type="match status" value="1"/>
</dbReference>
<dbReference type="PROSITE" id="PS01037">
    <property type="entry name" value="SBP_BACTERIAL_1"/>
    <property type="match status" value="1"/>
</dbReference>
<evidence type="ECO:0000256" key="1">
    <source>
        <dbReference type="ARBA" id="ARBA00004418"/>
    </source>
</evidence>
<gene>
    <name evidence="9" type="primary">ugpB_1</name>
    <name evidence="9" type="ORF">MSP8886_00625</name>
</gene>
<name>A0A1A8T5J7_9GAMM</name>
<keyword evidence="10" id="KW-1185">Reference proteome</keyword>
<accession>A0A1A8T5J7</accession>
<dbReference type="EMBL" id="FLOB01000001">
    <property type="protein sequence ID" value="SBS26507.1"/>
    <property type="molecule type" value="Genomic_DNA"/>
</dbReference>
<dbReference type="SUPFAM" id="SSF53850">
    <property type="entry name" value="Periplasmic binding protein-like II"/>
    <property type="match status" value="1"/>
</dbReference>
<dbReference type="OrthoDB" id="4393730at2"/>
<evidence type="ECO:0000256" key="2">
    <source>
        <dbReference type="ARBA" id="ARBA00008520"/>
    </source>
</evidence>
<feature type="chain" id="PRO_5008378803" description="sn-glycerol-3-phosphate-binding periplasmic protein UgpB" evidence="8">
    <location>
        <begin position="23"/>
        <end position="434"/>
    </location>
</feature>
<dbReference type="GO" id="GO:0042597">
    <property type="term" value="C:periplasmic space"/>
    <property type="evidence" value="ECO:0007669"/>
    <property type="project" value="UniProtKB-SubCell"/>
</dbReference>